<dbReference type="GeneID" id="102807302"/>
<reference evidence="3" key="1">
    <citation type="submission" date="2025-08" db="UniProtKB">
        <authorList>
            <consortium name="RefSeq"/>
        </authorList>
    </citation>
    <scope>IDENTIFICATION</scope>
    <source>
        <tissue evidence="3">Testes</tissue>
    </source>
</reference>
<name>A0ABM0MVR1_SACKO</name>
<dbReference type="RefSeq" id="XP_006824102.1">
    <property type="nucleotide sequence ID" value="XM_006824039.1"/>
</dbReference>
<evidence type="ECO:0000313" key="2">
    <source>
        <dbReference type="Proteomes" id="UP000694865"/>
    </source>
</evidence>
<evidence type="ECO:0000256" key="1">
    <source>
        <dbReference type="SAM" id="MobiDB-lite"/>
    </source>
</evidence>
<organism evidence="2 3">
    <name type="scientific">Saccoglossus kowalevskii</name>
    <name type="common">Acorn worm</name>
    <dbReference type="NCBI Taxonomy" id="10224"/>
    <lineage>
        <taxon>Eukaryota</taxon>
        <taxon>Metazoa</taxon>
        <taxon>Hemichordata</taxon>
        <taxon>Enteropneusta</taxon>
        <taxon>Harrimaniidae</taxon>
        <taxon>Saccoglossus</taxon>
    </lineage>
</organism>
<feature type="compositionally biased region" description="Basic and acidic residues" evidence="1">
    <location>
        <begin position="146"/>
        <end position="162"/>
    </location>
</feature>
<gene>
    <name evidence="3" type="primary">LOC102807302</name>
</gene>
<feature type="compositionally biased region" description="Basic residues" evidence="1">
    <location>
        <begin position="99"/>
        <end position="110"/>
    </location>
</feature>
<sequence length="181" mass="21710">MEKGRHVRPKIKFEERVCKKCDTDAVEDEFHFLIDCPSHKNARCQLFGKIAHIHPYFNLMKPDDKKLDRIEKKKHKKKKRKQKNKNDDSSDESDDEVSRKRRKRDKKKRKTSESSEDSSSSDSEMDRKKKKRKEEWIEVTCSPHRRKDDTPTKDLEVTKEKDVDRNGCDRLQISMLMYREA</sequence>
<feature type="region of interest" description="Disordered" evidence="1">
    <location>
        <begin position="66"/>
        <end position="162"/>
    </location>
</feature>
<proteinExistence type="predicted"/>
<accession>A0ABM0MVR1</accession>
<feature type="compositionally biased region" description="Basic residues" evidence="1">
    <location>
        <begin position="72"/>
        <end position="83"/>
    </location>
</feature>
<dbReference type="Proteomes" id="UP000694865">
    <property type="component" value="Unplaced"/>
</dbReference>
<protein>
    <submittedName>
        <fullName evidence="3">Transcriptional regulator ATRX homolog</fullName>
    </submittedName>
</protein>
<evidence type="ECO:0000313" key="3">
    <source>
        <dbReference type="RefSeq" id="XP_006824102.1"/>
    </source>
</evidence>
<keyword evidence="2" id="KW-1185">Reference proteome</keyword>